<reference evidence="1 2" key="1">
    <citation type="journal article" date="2022" name="Genome Biol. Evol.">
        <title>The Spruce Budworm Genome: Reconstructing the Evolutionary History of Antifreeze Proteins.</title>
        <authorList>
            <person name="Beliveau C."/>
            <person name="Gagne P."/>
            <person name="Picq S."/>
            <person name="Vernygora O."/>
            <person name="Keeling C.I."/>
            <person name="Pinkney K."/>
            <person name="Doucet D."/>
            <person name="Wen F."/>
            <person name="Johnston J.S."/>
            <person name="Maaroufi H."/>
            <person name="Boyle B."/>
            <person name="Laroche J."/>
            <person name="Dewar K."/>
            <person name="Juretic N."/>
            <person name="Blackburn G."/>
            <person name="Nisole A."/>
            <person name="Brunet B."/>
            <person name="Brandao M."/>
            <person name="Lumley L."/>
            <person name="Duan J."/>
            <person name="Quan G."/>
            <person name="Lucarotti C.J."/>
            <person name="Roe A.D."/>
            <person name="Sperling F.A.H."/>
            <person name="Levesque R.C."/>
            <person name="Cusson M."/>
        </authorList>
    </citation>
    <scope>NUCLEOTIDE SEQUENCE [LARGE SCALE GENOMIC DNA]</scope>
    <source>
        <strain evidence="1">Glfc:IPQL:Cfum</strain>
    </source>
</reference>
<evidence type="ECO:0000313" key="1">
    <source>
        <dbReference type="EMBL" id="KAI8421007.1"/>
    </source>
</evidence>
<organism evidence="1 2">
    <name type="scientific">Choristoneura fumiferana</name>
    <name type="common">Spruce budworm moth</name>
    <name type="synonym">Archips fumiferana</name>
    <dbReference type="NCBI Taxonomy" id="7141"/>
    <lineage>
        <taxon>Eukaryota</taxon>
        <taxon>Metazoa</taxon>
        <taxon>Ecdysozoa</taxon>
        <taxon>Arthropoda</taxon>
        <taxon>Hexapoda</taxon>
        <taxon>Insecta</taxon>
        <taxon>Pterygota</taxon>
        <taxon>Neoptera</taxon>
        <taxon>Endopterygota</taxon>
        <taxon>Lepidoptera</taxon>
        <taxon>Glossata</taxon>
        <taxon>Ditrysia</taxon>
        <taxon>Tortricoidea</taxon>
        <taxon>Tortricidae</taxon>
        <taxon>Tortricinae</taxon>
        <taxon>Choristoneura</taxon>
    </lineage>
</organism>
<evidence type="ECO:0000313" key="2">
    <source>
        <dbReference type="Proteomes" id="UP001064048"/>
    </source>
</evidence>
<gene>
    <name evidence="1" type="ORF">MSG28_008140</name>
</gene>
<keyword evidence="2" id="KW-1185">Reference proteome</keyword>
<dbReference type="Proteomes" id="UP001064048">
    <property type="component" value="Chromosome 13"/>
</dbReference>
<dbReference type="EMBL" id="CM046113">
    <property type="protein sequence ID" value="KAI8421007.1"/>
    <property type="molecule type" value="Genomic_DNA"/>
</dbReference>
<accession>A0ACC0JA64</accession>
<name>A0ACC0JA64_CHOFU</name>
<sequence>MFLERRLMRLACHWEHMTRGEWKQSSLNVSVSAVQSIQGSHQPASITTLPLRLRHVVPFSQFISPICMPLMAYRNPDKWLDGGVEPQCLLHSKSGSPTHTANNIMLKGVLEWRSRIGKRSVGHAPTKWMDDLVKAADSRWMQAASNRSK</sequence>
<protein>
    <submittedName>
        <fullName evidence="1">Uncharacterized protein</fullName>
    </submittedName>
</protein>
<comment type="caution">
    <text evidence="1">The sequence shown here is derived from an EMBL/GenBank/DDBJ whole genome shotgun (WGS) entry which is preliminary data.</text>
</comment>
<proteinExistence type="predicted"/>